<dbReference type="Gene3D" id="2.120.10.80">
    <property type="entry name" value="Kelch-type beta propeller"/>
    <property type="match status" value="2"/>
</dbReference>
<evidence type="ECO:0000256" key="3">
    <source>
        <dbReference type="SAM" id="MobiDB-lite"/>
    </source>
</evidence>
<dbReference type="InterPro" id="IPR006652">
    <property type="entry name" value="Kelch_1"/>
</dbReference>
<dbReference type="PANTHER" id="PTHR46093">
    <property type="entry name" value="ACYL-COA-BINDING DOMAIN-CONTAINING PROTEIN 5"/>
    <property type="match status" value="1"/>
</dbReference>
<protein>
    <submittedName>
        <fullName evidence="4">Uncharacterized protein</fullName>
    </submittedName>
</protein>
<evidence type="ECO:0000256" key="2">
    <source>
        <dbReference type="ARBA" id="ARBA00022737"/>
    </source>
</evidence>
<feature type="compositionally biased region" description="Basic and acidic residues" evidence="3">
    <location>
        <begin position="356"/>
        <end position="378"/>
    </location>
</feature>
<comment type="caution">
    <text evidence="4">The sequence shown here is derived from an EMBL/GenBank/DDBJ whole genome shotgun (WGS) entry which is preliminary data.</text>
</comment>
<dbReference type="InterPro" id="IPR015915">
    <property type="entry name" value="Kelch-typ_b-propeller"/>
</dbReference>
<dbReference type="SUPFAM" id="SSF50965">
    <property type="entry name" value="Galactose oxidase, central domain"/>
    <property type="match status" value="1"/>
</dbReference>
<feature type="region of interest" description="Disordered" evidence="3">
    <location>
        <begin position="356"/>
        <end position="382"/>
    </location>
</feature>
<proteinExistence type="predicted"/>
<dbReference type="EMBL" id="JBGMDY010000003">
    <property type="protein sequence ID" value="KAL2340655.1"/>
    <property type="molecule type" value="Genomic_DNA"/>
</dbReference>
<name>A0ABD1N088_9FABA</name>
<dbReference type="InterPro" id="IPR011043">
    <property type="entry name" value="Gal_Oxase/kelch_b-propeller"/>
</dbReference>
<gene>
    <name evidence="4" type="ORF">Fmac_008595</name>
</gene>
<keyword evidence="1" id="KW-0880">Kelch repeat</keyword>
<sequence>MRWEKVKKLEGGPGQRWGHTCNAIKGGRLLYVFGGYCKHNRQANSVHIFDALNQTWKFPIIRGAPPTPRDSHSCTVVGDNLFVFGGTDGTTLLNDLCILDTSSHKWIFPIVRGEAPEAREGHAAAVVGKRLFVFGGCGRSSDNITEVYYNGLYILNTDTLIWKELSTSGQLLPPRAGHSTVTFGKNLFVFGGFTDAQSLYNDLYMLDIETGVWTKVTTIPNGPSARFSVAGDCLDPCMSGVLVFIGGCNKSLEGLDDMYYLYTGSLNSSPVSQSLPPGKKMFQANVTERNPAGYAIEAVIDGKPLRGVLFSNKPFTLNPVTNTSSRKRTSGDIVSFVSDGVHLSNPTTSKVLKQETMEDRQELQGDTSESRECHKEADTTVISSTPTTVAKSFKV</sequence>
<accession>A0ABD1N088</accession>
<evidence type="ECO:0000313" key="4">
    <source>
        <dbReference type="EMBL" id="KAL2340655.1"/>
    </source>
</evidence>
<evidence type="ECO:0000313" key="5">
    <source>
        <dbReference type="Proteomes" id="UP001603857"/>
    </source>
</evidence>
<organism evidence="4 5">
    <name type="scientific">Flemingia macrophylla</name>
    <dbReference type="NCBI Taxonomy" id="520843"/>
    <lineage>
        <taxon>Eukaryota</taxon>
        <taxon>Viridiplantae</taxon>
        <taxon>Streptophyta</taxon>
        <taxon>Embryophyta</taxon>
        <taxon>Tracheophyta</taxon>
        <taxon>Spermatophyta</taxon>
        <taxon>Magnoliopsida</taxon>
        <taxon>eudicotyledons</taxon>
        <taxon>Gunneridae</taxon>
        <taxon>Pentapetalae</taxon>
        <taxon>rosids</taxon>
        <taxon>fabids</taxon>
        <taxon>Fabales</taxon>
        <taxon>Fabaceae</taxon>
        <taxon>Papilionoideae</taxon>
        <taxon>50 kb inversion clade</taxon>
        <taxon>NPAAA clade</taxon>
        <taxon>indigoferoid/millettioid clade</taxon>
        <taxon>Phaseoleae</taxon>
        <taxon>Flemingia</taxon>
    </lineage>
</organism>
<keyword evidence="5" id="KW-1185">Reference proteome</keyword>
<reference evidence="4 5" key="1">
    <citation type="submission" date="2024-08" db="EMBL/GenBank/DDBJ databases">
        <title>Insights into the chromosomal genome structure of Flemingia macrophylla.</title>
        <authorList>
            <person name="Ding Y."/>
            <person name="Zhao Y."/>
            <person name="Bi W."/>
            <person name="Wu M."/>
            <person name="Zhao G."/>
            <person name="Gong Y."/>
            <person name="Li W."/>
            <person name="Zhang P."/>
        </authorList>
    </citation>
    <scope>NUCLEOTIDE SEQUENCE [LARGE SCALE GENOMIC DNA]</scope>
    <source>
        <strain evidence="4">DYQJB</strain>
        <tissue evidence="4">Leaf</tissue>
    </source>
</reference>
<dbReference type="Pfam" id="PF24681">
    <property type="entry name" value="Kelch_KLHDC2_KLHL20_DRC7"/>
    <property type="match status" value="1"/>
</dbReference>
<dbReference type="PANTHER" id="PTHR46093:SF9">
    <property type="entry name" value="DCD DOMAIN-CONTAINING PROTEIN"/>
    <property type="match status" value="1"/>
</dbReference>
<dbReference type="AlphaFoldDB" id="A0ABD1N088"/>
<evidence type="ECO:0000256" key="1">
    <source>
        <dbReference type="ARBA" id="ARBA00022441"/>
    </source>
</evidence>
<dbReference type="SMART" id="SM00612">
    <property type="entry name" value="Kelch"/>
    <property type="match status" value="4"/>
</dbReference>
<dbReference type="Proteomes" id="UP001603857">
    <property type="component" value="Unassembled WGS sequence"/>
</dbReference>
<keyword evidence="2" id="KW-0677">Repeat</keyword>